<proteinExistence type="predicted"/>
<feature type="domain" description="Isochorismatase-like" evidence="2">
    <location>
        <begin position="18"/>
        <end position="216"/>
    </location>
</feature>
<sequence>MTTAIAEPEHFDFDPSETALVVVDMQNAYASKGGYIDLAGFDLTGAEGCIENVRTAIDACRRAGVLVTFLQNGWDGDYVEAGGPMSPNLAKSNAMKTMRRRPELMGTLLAKGGWDYDIIDALQPQAGDVVIPKPRYSGFFNSMLDSALRSRGIRKLVFVGIATNVCVESTLRDAFHLEYHCLMLDDATHHAGPQFVRDAAVYNVATFFGWVGSTADFCSALTSDAKDSIDA</sequence>
<reference evidence="3 4" key="1">
    <citation type="submission" date="2013-04" db="EMBL/GenBank/DDBJ databases">
        <title>Oceanicola sp. 22II1-22F33 Genome Sequencing.</title>
        <authorList>
            <person name="Lai Q."/>
            <person name="Li G."/>
            <person name="Shao Z."/>
        </authorList>
    </citation>
    <scope>NUCLEOTIDE SEQUENCE [LARGE SCALE GENOMIC DNA]</scope>
    <source>
        <strain evidence="3 4">22II1-22F33</strain>
    </source>
</reference>
<evidence type="ECO:0000256" key="1">
    <source>
        <dbReference type="ARBA" id="ARBA00022801"/>
    </source>
</evidence>
<dbReference type="CDD" id="cd00431">
    <property type="entry name" value="cysteine_hydrolases"/>
    <property type="match status" value="1"/>
</dbReference>
<dbReference type="AlphaFoldDB" id="A0A225NMX1"/>
<evidence type="ECO:0000313" key="3">
    <source>
        <dbReference type="EMBL" id="OWU74924.1"/>
    </source>
</evidence>
<evidence type="ECO:0000313" key="4">
    <source>
        <dbReference type="Proteomes" id="UP000215377"/>
    </source>
</evidence>
<name>A0A225NMX1_9RHOB</name>
<dbReference type="SUPFAM" id="SSF52499">
    <property type="entry name" value="Isochorismatase-like hydrolases"/>
    <property type="match status" value="1"/>
</dbReference>
<protein>
    <submittedName>
        <fullName evidence="3">Amidohydrolase</fullName>
    </submittedName>
</protein>
<dbReference type="InterPro" id="IPR000868">
    <property type="entry name" value="Isochorismatase-like_dom"/>
</dbReference>
<comment type="caution">
    <text evidence="3">The sequence shown here is derived from an EMBL/GenBank/DDBJ whole genome shotgun (WGS) entry which is preliminary data.</text>
</comment>
<evidence type="ECO:0000259" key="2">
    <source>
        <dbReference type="Pfam" id="PF00857"/>
    </source>
</evidence>
<dbReference type="InterPro" id="IPR036380">
    <property type="entry name" value="Isochorismatase-like_sf"/>
</dbReference>
<dbReference type="InterPro" id="IPR050272">
    <property type="entry name" value="Isochorismatase-like_hydrls"/>
</dbReference>
<dbReference type="Pfam" id="PF00857">
    <property type="entry name" value="Isochorismatase"/>
    <property type="match status" value="1"/>
</dbReference>
<dbReference type="EMBL" id="AQQR01000003">
    <property type="protein sequence ID" value="OWU74924.1"/>
    <property type="molecule type" value="Genomic_DNA"/>
</dbReference>
<accession>A0A225NMX1</accession>
<dbReference type="PANTHER" id="PTHR43540:SF6">
    <property type="entry name" value="ISOCHORISMATASE-LIKE DOMAIN-CONTAINING PROTEIN"/>
    <property type="match status" value="1"/>
</dbReference>
<dbReference type="GO" id="GO:0016787">
    <property type="term" value="F:hydrolase activity"/>
    <property type="evidence" value="ECO:0007669"/>
    <property type="project" value="UniProtKB-KW"/>
</dbReference>
<dbReference type="RefSeq" id="WP_088649742.1">
    <property type="nucleotide sequence ID" value="NZ_AQQR01000003.1"/>
</dbReference>
<dbReference type="Gene3D" id="3.40.50.850">
    <property type="entry name" value="Isochorismatase-like"/>
    <property type="match status" value="1"/>
</dbReference>
<dbReference type="Proteomes" id="UP000215377">
    <property type="component" value="Unassembled WGS sequence"/>
</dbReference>
<dbReference type="PANTHER" id="PTHR43540">
    <property type="entry name" value="PEROXYUREIDOACRYLATE/UREIDOACRYLATE AMIDOHYDROLASE-RELATED"/>
    <property type="match status" value="1"/>
</dbReference>
<keyword evidence="4" id="KW-1185">Reference proteome</keyword>
<organism evidence="3 4">
    <name type="scientific">Marinibacterium profundimaris</name>
    <dbReference type="NCBI Taxonomy" id="1679460"/>
    <lineage>
        <taxon>Bacteria</taxon>
        <taxon>Pseudomonadati</taxon>
        <taxon>Pseudomonadota</taxon>
        <taxon>Alphaproteobacteria</taxon>
        <taxon>Rhodobacterales</taxon>
        <taxon>Paracoccaceae</taxon>
        <taxon>Marinibacterium</taxon>
    </lineage>
</organism>
<gene>
    <name evidence="3" type="ORF">ATO3_10210</name>
</gene>
<keyword evidence="1 3" id="KW-0378">Hydrolase</keyword>
<dbReference type="OrthoDB" id="8477867at2"/>